<evidence type="ECO:0000313" key="4">
    <source>
        <dbReference type="Proteomes" id="UP001231189"/>
    </source>
</evidence>
<dbReference type="AlphaFoldDB" id="A0AAD8VY00"/>
<organism evidence="3 4">
    <name type="scientific">Lolium multiflorum</name>
    <name type="common">Italian ryegrass</name>
    <name type="synonym">Lolium perenne subsp. multiflorum</name>
    <dbReference type="NCBI Taxonomy" id="4521"/>
    <lineage>
        <taxon>Eukaryota</taxon>
        <taxon>Viridiplantae</taxon>
        <taxon>Streptophyta</taxon>
        <taxon>Embryophyta</taxon>
        <taxon>Tracheophyta</taxon>
        <taxon>Spermatophyta</taxon>
        <taxon>Magnoliopsida</taxon>
        <taxon>Liliopsida</taxon>
        <taxon>Poales</taxon>
        <taxon>Poaceae</taxon>
        <taxon>BOP clade</taxon>
        <taxon>Pooideae</taxon>
        <taxon>Poodae</taxon>
        <taxon>Poeae</taxon>
        <taxon>Poeae Chloroplast Group 2 (Poeae type)</taxon>
        <taxon>Loliodinae</taxon>
        <taxon>Loliinae</taxon>
        <taxon>Lolium</taxon>
    </lineage>
</organism>
<dbReference type="InterPro" id="IPR043502">
    <property type="entry name" value="DNA/RNA_pol_sf"/>
</dbReference>
<evidence type="ECO:0000256" key="1">
    <source>
        <dbReference type="SAM" id="MobiDB-lite"/>
    </source>
</evidence>
<evidence type="ECO:0000313" key="3">
    <source>
        <dbReference type="EMBL" id="KAK1628215.1"/>
    </source>
</evidence>
<comment type="caution">
    <text evidence="3">The sequence shown here is derived from an EMBL/GenBank/DDBJ whole genome shotgun (WGS) entry which is preliminary data.</text>
</comment>
<dbReference type="SUPFAM" id="SSF56672">
    <property type="entry name" value="DNA/RNA polymerases"/>
    <property type="match status" value="1"/>
</dbReference>
<gene>
    <name evidence="3" type="ORF">QYE76_002530</name>
</gene>
<feature type="region of interest" description="Disordered" evidence="1">
    <location>
        <begin position="42"/>
        <end position="77"/>
    </location>
</feature>
<sequence>MGQIRPWRGGIGCESGRIQAAEAHLRGWVEEEGACPCVWGKQQEEETGATRSGEQAAKGSRMKGGDPEDGEKGLWRPGDTNLAAIISIRGAAHVDPSLHGLHAPPYVDRPTITQPGAPPDGPVGAKSPPRTPSPTAHGQAHDDDGPASSQSSPASIQMDDSPASSSPVSSSSPSTRDHAPVLPAHRQHQPVCLFDGIIRYDPKKRDFAAEPTSHVDALAEPVWKVAMDDEYRALSLNHTWRLVDPPPGRHIVGCKWVFKQKQKPDGSIDQYKTSLVAKGFTQRHGIDYTDTFSPVVKRTTVRLILSIAMSRGWVLQQVDVQNAFLQGDIQEEVYMCQPPGWTISSSLDHASEL</sequence>
<reference evidence="3" key="1">
    <citation type="submission" date="2023-07" db="EMBL/GenBank/DDBJ databases">
        <title>A chromosome-level genome assembly of Lolium multiflorum.</title>
        <authorList>
            <person name="Chen Y."/>
            <person name="Copetti D."/>
            <person name="Kolliker R."/>
            <person name="Studer B."/>
        </authorList>
    </citation>
    <scope>NUCLEOTIDE SEQUENCE</scope>
    <source>
        <strain evidence="3">02402/16</strain>
        <tissue evidence="3">Leaf</tissue>
    </source>
</reference>
<dbReference type="InterPro" id="IPR013103">
    <property type="entry name" value="RVT_2"/>
</dbReference>
<feature type="region of interest" description="Disordered" evidence="1">
    <location>
        <begin position="101"/>
        <end position="186"/>
    </location>
</feature>
<feature type="domain" description="Reverse transcriptase Ty1/copia-type" evidence="2">
    <location>
        <begin position="237"/>
        <end position="345"/>
    </location>
</feature>
<name>A0AAD8VY00_LOLMU</name>
<dbReference type="Proteomes" id="UP001231189">
    <property type="component" value="Unassembled WGS sequence"/>
</dbReference>
<protein>
    <recommendedName>
        <fullName evidence="2">Reverse transcriptase Ty1/copia-type domain-containing protein</fullName>
    </recommendedName>
</protein>
<feature type="compositionally biased region" description="Low complexity" evidence="1">
    <location>
        <begin position="146"/>
        <end position="174"/>
    </location>
</feature>
<dbReference type="EMBL" id="JAUUTY010000005">
    <property type="protein sequence ID" value="KAK1628215.1"/>
    <property type="molecule type" value="Genomic_DNA"/>
</dbReference>
<feature type="compositionally biased region" description="Basic and acidic residues" evidence="1">
    <location>
        <begin position="63"/>
        <end position="74"/>
    </location>
</feature>
<keyword evidence="4" id="KW-1185">Reference proteome</keyword>
<evidence type="ECO:0000259" key="2">
    <source>
        <dbReference type="Pfam" id="PF07727"/>
    </source>
</evidence>
<dbReference type="Pfam" id="PF07727">
    <property type="entry name" value="RVT_2"/>
    <property type="match status" value="1"/>
</dbReference>
<accession>A0AAD8VY00</accession>
<proteinExistence type="predicted"/>